<comment type="caution">
    <text evidence="2">The sequence shown here is derived from an EMBL/GenBank/DDBJ whole genome shotgun (WGS) entry which is preliminary data.</text>
</comment>
<accession>A0AAE1K387</accession>
<dbReference type="Proteomes" id="UP001286313">
    <property type="component" value="Unassembled WGS sequence"/>
</dbReference>
<dbReference type="EMBL" id="JAWQEG010004139">
    <property type="protein sequence ID" value="KAK3862869.1"/>
    <property type="molecule type" value="Genomic_DNA"/>
</dbReference>
<gene>
    <name evidence="2" type="ORF">Pcinc_031308</name>
</gene>
<evidence type="ECO:0000313" key="2">
    <source>
        <dbReference type="EMBL" id="KAK3862869.1"/>
    </source>
</evidence>
<name>A0AAE1K387_PETCI</name>
<evidence type="ECO:0000313" key="3">
    <source>
        <dbReference type="Proteomes" id="UP001286313"/>
    </source>
</evidence>
<proteinExistence type="predicted"/>
<sequence length="94" mass="10667">MLSRVADLKVNDEGRDRIATTDEDRAETLSKIFAEVFSKAPAGELPLVRTSEYDETLEDIHITKEVVIQKLNELKTDKSPDPDDINPRILKTQE</sequence>
<dbReference type="AlphaFoldDB" id="A0AAE1K387"/>
<evidence type="ECO:0000256" key="1">
    <source>
        <dbReference type="SAM" id="MobiDB-lite"/>
    </source>
</evidence>
<organism evidence="2 3">
    <name type="scientific">Petrolisthes cinctipes</name>
    <name type="common">Flat porcelain crab</name>
    <dbReference type="NCBI Taxonomy" id="88211"/>
    <lineage>
        <taxon>Eukaryota</taxon>
        <taxon>Metazoa</taxon>
        <taxon>Ecdysozoa</taxon>
        <taxon>Arthropoda</taxon>
        <taxon>Crustacea</taxon>
        <taxon>Multicrustacea</taxon>
        <taxon>Malacostraca</taxon>
        <taxon>Eumalacostraca</taxon>
        <taxon>Eucarida</taxon>
        <taxon>Decapoda</taxon>
        <taxon>Pleocyemata</taxon>
        <taxon>Anomura</taxon>
        <taxon>Galatheoidea</taxon>
        <taxon>Porcellanidae</taxon>
        <taxon>Petrolisthes</taxon>
    </lineage>
</organism>
<protein>
    <submittedName>
        <fullName evidence="2">Uncharacterized protein</fullName>
    </submittedName>
</protein>
<keyword evidence="3" id="KW-1185">Reference proteome</keyword>
<feature type="region of interest" description="Disordered" evidence="1">
    <location>
        <begin position="75"/>
        <end position="94"/>
    </location>
</feature>
<reference evidence="2" key="1">
    <citation type="submission" date="2023-10" db="EMBL/GenBank/DDBJ databases">
        <title>Genome assemblies of two species of porcelain crab, Petrolisthes cinctipes and Petrolisthes manimaculis (Anomura: Porcellanidae).</title>
        <authorList>
            <person name="Angst P."/>
        </authorList>
    </citation>
    <scope>NUCLEOTIDE SEQUENCE</scope>
    <source>
        <strain evidence="2">PB745_01</strain>
        <tissue evidence="2">Gill</tissue>
    </source>
</reference>